<dbReference type="AlphaFoldDB" id="A0AAV5IF81"/>
<keyword evidence="2" id="KW-0732">Signal</keyword>
<dbReference type="EMBL" id="BPVZ01000009">
    <property type="protein sequence ID" value="GKU95844.1"/>
    <property type="molecule type" value="Genomic_DNA"/>
</dbReference>
<evidence type="ECO:0000256" key="1">
    <source>
        <dbReference type="SAM" id="MobiDB-lite"/>
    </source>
</evidence>
<evidence type="ECO:0000313" key="4">
    <source>
        <dbReference type="Proteomes" id="UP001054252"/>
    </source>
</evidence>
<feature type="signal peptide" evidence="2">
    <location>
        <begin position="1"/>
        <end position="22"/>
    </location>
</feature>
<feature type="chain" id="PRO_5043977678" evidence="2">
    <location>
        <begin position="23"/>
        <end position="82"/>
    </location>
</feature>
<accession>A0AAV5IF81</accession>
<name>A0AAV5IF81_9ROSI</name>
<comment type="caution">
    <text evidence="3">The sequence shown here is derived from an EMBL/GenBank/DDBJ whole genome shotgun (WGS) entry which is preliminary data.</text>
</comment>
<organism evidence="3 4">
    <name type="scientific">Rubroshorea leprosula</name>
    <dbReference type="NCBI Taxonomy" id="152421"/>
    <lineage>
        <taxon>Eukaryota</taxon>
        <taxon>Viridiplantae</taxon>
        <taxon>Streptophyta</taxon>
        <taxon>Embryophyta</taxon>
        <taxon>Tracheophyta</taxon>
        <taxon>Spermatophyta</taxon>
        <taxon>Magnoliopsida</taxon>
        <taxon>eudicotyledons</taxon>
        <taxon>Gunneridae</taxon>
        <taxon>Pentapetalae</taxon>
        <taxon>rosids</taxon>
        <taxon>malvids</taxon>
        <taxon>Malvales</taxon>
        <taxon>Dipterocarpaceae</taxon>
        <taxon>Rubroshorea</taxon>
    </lineage>
</organism>
<reference evidence="3 4" key="1">
    <citation type="journal article" date="2021" name="Commun. Biol.">
        <title>The genome of Shorea leprosula (Dipterocarpaceae) highlights the ecological relevance of drought in aseasonal tropical rainforests.</title>
        <authorList>
            <person name="Ng K.K.S."/>
            <person name="Kobayashi M.J."/>
            <person name="Fawcett J.A."/>
            <person name="Hatakeyama M."/>
            <person name="Paape T."/>
            <person name="Ng C.H."/>
            <person name="Ang C.C."/>
            <person name="Tnah L.H."/>
            <person name="Lee C.T."/>
            <person name="Nishiyama T."/>
            <person name="Sese J."/>
            <person name="O'Brien M.J."/>
            <person name="Copetti D."/>
            <person name="Mohd Noor M.I."/>
            <person name="Ong R.C."/>
            <person name="Putra M."/>
            <person name="Sireger I.Z."/>
            <person name="Indrioko S."/>
            <person name="Kosugi Y."/>
            <person name="Izuno A."/>
            <person name="Isagi Y."/>
            <person name="Lee S.L."/>
            <person name="Shimizu K.K."/>
        </authorList>
    </citation>
    <scope>NUCLEOTIDE SEQUENCE [LARGE SCALE GENOMIC DNA]</scope>
    <source>
        <strain evidence="3">214</strain>
    </source>
</reference>
<proteinExistence type="predicted"/>
<feature type="compositionally biased region" description="Basic residues" evidence="1">
    <location>
        <begin position="42"/>
        <end position="54"/>
    </location>
</feature>
<evidence type="ECO:0000313" key="3">
    <source>
        <dbReference type="EMBL" id="GKU95844.1"/>
    </source>
</evidence>
<dbReference type="Proteomes" id="UP001054252">
    <property type="component" value="Unassembled WGS sequence"/>
</dbReference>
<gene>
    <name evidence="3" type="ORF">SLEP1_g9152</name>
</gene>
<keyword evidence="4" id="KW-1185">Reference proteome</keyword>
<feature type="region of interest" description="Disordered" evidence="1">
    <location>
        <begin position="39"/>
        <end position="65"/>
    </location>
</feature>
<protein>
    <submittedName>
        <fullName evidence="3">Uncharacterized protein</fullName>
    </submittedName>
</protein>
<evidence type="ECO:0000256" key="2">
    <source>
        <dbReference type="SAM" id="SignalP"/>
    </source>
</evidence>
<sequence length="82" mass="9103">MVHFRAFSTSLVLLLLLFTSFAVICPSAANGVRALSAESHGGKSHRMWKKKGRMNHGSFRGPRKHLVNPALEHPFQVPELPV</sequence>